<name>A0A7V8RN05_9PSED</name>
<dbReference type="RefSeq" id="WP_181289002.1">
    <property type="nucleotide sequence ID" value="NZ_VDLV01000029.1"/>
</dbReference>
<proteinExistence type="predicted"/>
<reference evidence="2 3" key="1">
    <citation type="submission" date="2019-06" db="EMBL/GenBank/DDBJ databases">
        <title>Analysis of the biodiversity of Brassica napus bacterial endophytes for the selection of potential efficient biofertilizers for rapeseed crops.</title>
        <authorList>
            <person name="Jimenez-Gomez A."/>
            <person name="Saati-Santamaria Z."/>
            <person name="Menendez E."/>
            <person name="Rivas R."/>
            <person name="Mateos P.F."/>
            <person name="Velazquez E."/>
            <person name="Garcia-Fraile P."/>
        </authorList>
    </citation>
    <scope>NUCLEOTIDE SEQUENCE [LARGE SCALE GENOMIC DNA]</scope>
    <source>
        <strain evidence="2 3">CDVBN10</strain>
    </source>
</reference>
<keyword evidence="1" id="KW-0812">Transmembrane</keyword>
<dbReference type="Pfam" id="PF06197">
    <property type="entry name" value="DUF998"/>
    <property type="match status" value="1"/>
</dbReference>
<keyword evidence="1" id="KW-0472">Membrane</keyword>
<feature type="transmembrane region" description="Helical" evidence="1">
    <location>
        <begin position="123"/>
        <end position="143"/>
    </location>
</feature>
<organism evidence="2 3">
    <name type="scientific">Pseudomonas brassicacearum subsp. neoaurantiaca</name>
    <dbReference type="NCBI Taxonomy" id="494916"/>
    <lineage>
        <taxon>Bacteria</taxon>
        <taxon>Pseudomonadati</taxon>
        <taxon>Pseudomonadota</taxon>
        <taxon>Gammaproteobacteria</taxon>
        <taxon>Pseudomonadales</taxon>
        <taxon>Pseudomonadaceae</taxon>
        <taxon>Pseudomonas</taxon>
    </lineage>
</organism>
<dbReference type="AlphaFoldDB" id="A0A7V8RN05"/>
<protein>
    <submittedName>
        <fullName evidence="2">DUF998 domain-containing protein</fullName>
    </submittedName>
</protein>
<comment type="caution">
    <text evidence="2">The sequence shown here is derived from an EMBL/GenBank/DDBJ whole genome shotgun (WGS) entry which is preliminary data.</text>
</comment>
<gene>
    <name evidence="2" type="ORF">FHK92_17140</name>
</gene>
<dbReference type="EMBL" id="VDLV01000029">
    <property type="protein sequence ID" value="MBA1379513.1"/>
    <property type="molecule type" value="Genomic_DNA"/>
</dbReference>
<feature type="transmembrane region" description="Helical" evidence="1">
    <location>
        <begin position="155"/>
        <end position="174"/>
    </location>
</feature>
<dbReference type="Proteomes" id="UP000572407">
    <property type="component" value="Unassembled WGS sequence"/>
</dbReference>
<dbReference type="InterPro" id="IPR009339">
    <property type="entry name" value="DUF998"/>
</dbReference>
<feature type="transmembrane region" description="Helical" evidence="1">
    <location>
        <begin position="82"/>
        <end position="103"/>
    </location>
</feature>
<accession>A0A7V8RN05</accession>
<evidence type="ECO:0000313" key="2">
    <source>
        <dbReference type="EMBL" id="MBA1379513.1"/>
    </source>
</evidence>
<feature type="transmembrane region" description="Helical" evidence="1">
    <location>
        <begin position="186"/>
        <end position="203"/>
    </location>
</feature>
<keyword evidence="1" id="KW-1133">Transmembrane helix</keyword>
<evidence type="ECO:0000313" key="3">
    <source>
        <dbReference type="Proteomes" id="UP000572407"/>
    </source>
</evidence>
<feature type="transmembrane region" description="Helical" evidence="1">
    <location>
        <begin position="53"/>
        <end position="75"/>
    </location>
</feature>
<evidence type="ECO:0000256" key="1">
    <source>
        <dbReference type="SAM" id="Phobius"/>
    </source>
</evidence>
<sequence>MKTIDRILLGLGLLIPLWLFAGVALTSLGYPGYSHLDQALSVLGAAGAPTHGYSAWVNNFPLGVLFVLFAVGLARNFAGSRLALFSAVLIVLHGLASFAAGYFSCDQGCAPAQPSTSQQLHNLAGLIMFVSLALAIVLWSFLGKRLLSSPGFGRFSMLCLILAVVTVAMMSKSFAEGHGFGLYQRLNYGVCVVWISVLAWIALRAEVTPGKRPLMGGS</sequence>